<evidence type="ECO:0000256" key="2">
    <source>
        <dbReference type="ARBA" id="ARBA00006206"/>
    </source>
</evidence>
<evidence type="ECO:0000256" key="6">
    <source>
        <dbReference type="PIRSR" id="PIRSR005096-1"/>
    </source>
</evidence>
<dbReference type="Proteomes" id="UP001058016">
    <property type="component" value="Chromosome"/>
</dbReference>
<dbReference type="EMBL" id="CP071249">
    <property type="protein sequence ID" value="UUF05790.1"/>
    <property type="molecule type" value="Genomic_DNA"/>
</dbReference>
<dbReference type="InterPro" id="IPR047215">
    <property type="entry name" value="Galactose_mutarotase-like"/>
</dbReference>
<dbReference type="EC" id="5.1.3.3" evidence="5"/>
<evidence type="ECO:0000256" key="3">
    <source>
        <dbReference type="ARBA" id="ARBA00023235"/>
    </source>
</evidence>
<gene>
    <name evidence="9" type="ORF">J0J69_12245</name>
    <name evidence="10" type="ORF">J0J70_01715</name>
</gene>
<keyword evidence="4 5" id="KW-0119">Carbohydrate metabolism</keyword>
<name>A0A9Q9CRT8_9FIRM</name>
<evidence type="ECO:0000313" key="11">
    <source>
        <dbReference type="Proteomes" id="UP001058016"/>
    </source>
</evidence>
<comment type="pathway">
    <text evidence="1 5">Carbohydrate metabolism; hexose metabolism.</text>
</comment>
<dbReference type="GO" id="GO:0006006">
    <property type="term" value="P:glucose metabolic process"/>
    <property type="evidence" value="ECO:0007669"/>
    <property type="project" value="TreeGrafter"/>
</dbReference>
<dbReference type="GO" id="GO:0005737">
    <property type="term" value="C:cytoplasm"/>
    <property type="evidence" value="ECO:0007669"/>
    <property type="project" value="TreeGrafter"/>
</dbReference>
<feature type="binding site" evidence="8">
    <location>
        <begin position="173"/>
        <end position="175"/>
    </location>
    <ligand>
        <name>beta-D-galactose</name>
        <dbReference type="ChEBI" id="CHEBI:27667"/>
    </ligand>
</feature>
<evidence type="ECO:0000313" key="9">
    <source>
        <dbReference type="EMBL" id="UUF05790.1"/>
    </source>
</evidence>
<dbReference type="EMBL" id="CP071250">
    <property type="protein sequence ID" value="UUF08767.1"/>
    <property type="molecule type" value="Genomic_DNA"/>
</dbReference>
<dbReference type="InterPro" id="IPR008183">
    <property type="entry name" value="Aldose_1/G6P_1-epimerase"/>
</dbReference>
<reference evidence="10 11" key="1">
    <citation type="submission" date="2021-03" db="EMBL/GenBank/DDBJ databases">
        <title>Comparative Genomics and Metabolomics in the genus Turicibacter.</title>
        <authorList>
            <person name="Maki J."/>
            <person name="Looft T."/>
        </authorList>
    </citation>
    <scope>NUCLEOTIDE SEQUENCE</scope>
    <source>
        <strain evidence="10">ISU324</strain>
        <strain evidence="9 11">MMM721</strain>
    </source>
</reference>
<keyword evidence="11" id="KW-1185">Reference proteome</keyword>
<feature type="active site" description="Proton donor" evidence="6">
    <location>
        <position position="173"/>
    </location>
</feature>
<dbReference type="InterPro" id="IPR011013">
    <property type="entry name" value="Gal_mutarotase_sf_dom"/>
</dbReference>
<evidence type="ECO:0000256" key="7">
    <source>
        <dbReference type="PIRSR" id="PIRSR005096-2"/>
    </source>
</evidence>
<dbReference type="PANTHER" id="PTHR10091">
    <property type="entry name" value="ALDOSE-1-EPIMERASE"/>
    <property type="match status" value="1"/>
</dbReference>
<dbReference type="Pfam" id="PF01263">
    <property type="entry name" value="Aldose_epim"/>
    <property type="match status" value="1"/>
</dbReference>
<dbReference type="SUPFAM" id="SSF74650">
    <property type="entry name" value="Galactose mutarotase-like"/>
    <property type="match status" value="1"/>
</dbReference>
<evidence type="ECO:0000256" key="8">
    <source>
        <dbReference type="PIRSR" id="PIRSR005096-3"/>
    </source>
</evidence>
<organism evidence="10 12">
    <name type="scientific">Turicibacter bilis</name>
    <dbReference type="NCBI Taxonomy" id="2735723"/>
    <lineage>
        <taxon>Bacteria</taxon>
        <taxon>Bacillati</taxon>
        <taxon>Bacillota</taxon>
        <taxon>Erysipelotrichia</taxon>
        <taxon>Erysipelotrichales</taxon>
        <taxon>Turicibacteraceae</taxon>
        <taxon>Turicibacter</taxon>
    </lineage>
</organism>
<evidence type="ECO:0000256" key="1">
    <source>
        <dbReference type="ARBA" id="ARBA00005028"/>
    </source>
</evidence>
<keyword evidence="3 5" id="KW-0413">Isomerase</keyword>
<dbReference type="CDD" id="cd09019">
    <property type="entry name" value="galactose_mutarotase_like"/>
    <property type="match status" value="1"/>
</dbReference>
<dbReference type="Proteomes" id="UP001058072">
    <property type="component" value="Chromosome"/>
</dbReference>
<evidence type="ECO:0000256" key="4">
    <source>
        <dbReference type="ARBA" id="ARBA00023277"/>
    </source>
</evidence>
<protein>
    <recommendedName>
        <fullName evidence="5">Aldose 1-epimerase</fullName>
        <ecNumber evidence="5">5.1.3.3</ecNumber>
    </recommendedName>
</protein>
<feature type="binding site" evidence="8">
    <location>
        <begin position="78"/>
        <end position="79"/>
    </location>
    <ligand>
        <name>beta-D-galactose</name>
        <dbReference type="ChEBI" id="CHEBI:27667"/>
    </ligand>
</feature>
<comment type="catalytic activity">
    <reaction evidence="5">
        <text>alpha-D-glucose = beta-D-glucose</text>
        <dbReference type="Rhea" id="RHEA:10264"/>
        <dbReference type="ChEBI" id="CHEBI:15903"/>
        <dbReference type="ChEBI" id="CHEBI:17925"/>
        <dbReference type="EC" id="5.1.3.3"/>
    </reaction>
</comment>
<evidence type="ECO:0000256" key="5">
    <source>
        <dbReference type="PIRNR" id="PIRNR005096"/>
    </source>
</evidence>
<sequence>MVTYKKLEKGTFNGVNVIEYSMKNEALEVRFLNIGGVLTKIAMAEDQYEQNLVLNYDHIESYFNNGCYLNAIIGRTSNRIKNGQFTINGQTYQLDLNNGPNNLHGGAQCLTYADFEVTEVDSGYELTTVLPHQAEGFPGNLSVKVRYTLEQNSFIVSYEATTDQDTIVNLTQHAYFNLSGNLSTNIYNHELQIKADYIAEIDDNLSFTEKLIPVSNTLFDFNTPTIVNPETKEVLPLFEKASGYDHLYLLSDTKDVVTFKDLTSNRTLKVSTTSPSMQFYAGNFLTEDLVFENGRHGERHLGACFETHLVPFDFESQLLKPGEAYSQSTTFTFTK</sequence>
<proteinExistence type="inferred from homology"/>
<dbReference type="PANTHER" id="PTHR10091:SF0">
    <property type="entry name" value="GALACTOSE MUTAROTASE"/>
    <property type="match status" value="1"/>
</dbReference>
<dbReference type="GO" id="GO:0033499">
    <property type="term" value="P:galactose catabolic process via UDP-galactose, Leloir pathway"/>
    <property type="evidence" value="ECO:0007669"/>
    <property type="project" value="TreeGrafter"/>
</dbReference>
<feature type="active site" description="Proton acceptor" evidence="6">
    <location>
        <position position="292"/>
    </location>
</feature>
<dbReference type="InterPro" id="IPR014718">
    <property type="entry name" value="GH-type_carb-bd"/>
</dbReference>
<dbReference type="PIRSF" id="PIRSF005096">
    <property type="entry name" value="GALM"/>
    <property type="match status" value="1"/>
</dbReference>
<accession>A0A9Q9CRT8</accession>
<dbReference type="RefSeq" id="WP_212724893.1">
    <property type="nucleotide sequence ID" value="NZ_CP071249.1"/>
</dbReference>
<dbReference type="AlphaFoldDB" id="A0A9Q9CRT8"/>
<dbReference type="GO" id="GO:0030246">
    <property type="term" value="F:carbohydrate binding"/>
    <property type="evidence" value="ECO:0007669"/>
    <property type="project" value="InterPro"/>
</dbReference>
<dbReference type="GO" id="GO:0004034">
    <property type="term" value="F:aldose 1-epimerase activity"/>
    <property type="evidence" value="ECO:0007669"/>
    <property type="project" value="UniProtKB-EC"/>
</dbReference>
<comment type="similarity">
    <text evidence="2 5">Belongs to the aldose epimerase family.</text>
</comment>
<dbReference type="InterPro" id="IPR015443">
    <property type="entry name" value="Aldose_1-epimerase"/>
</dbReference>
<evidence type="ECO:0000313" key="12">
    <source>
        <dbReference type="Proteomes" id="UP001058072"/>
    </source>
</evidence>
<dbReference type="Gene3D" id="2.70.98.10">
    <property type="match status" value="1"/>
</dbReference>
<evidence type="ECO:0000313" key="10">
    <source>
        <dbReference type="EMBL" id="UUF08767.1"/>
    </source>
</evidence>
<feature type="binding site" evidence="7">
    <location>
        <position position="245"/>
    </location>
    <ligand>
        <name>beta-D-galactose</name>
        <dbReference type="ChEBI" id="CHEBI:27667"/>
    </ligand>
</feature>